<evidence type="ECO:0008006" key="5">
    <source>
        <dbReference type="Google" id="ProtNLM"/>
    </source>
</evidence>
<keyword evidence="4" id="KW-1185">Reference proteome</keyword>
<sequence>SESATAKELKQLLIALNFSKPPDNIQANQLFRELDKKICTLSQPLLPADKIGDVLQVNTLTESQWYSLERLFADFLEEYKVRREMGIRRLSLTIASFFWPERIQKQEKMMQNINTIFSNFQKNVETTPGVKISDLIAATTDMAIGESISSGDACKNTRSKISKVKIGEVPDRGGRPNEQAPPPPEIPSWQARSDQHSTRGSFSGRQDSRGGDNRGRGMGNRNQPPRGTNYQTGNSYQTGSNYQGGNNPQGRGHPRQVEVVAPMQMTGMPVAGDNFAQFGNVPLQLVGGQPMMPVLINPAPNYQYPPPGWSGQPGSGFGTQGQRDNRPQRGNRVQRGGNRGRGGYYQNNQHNSGGRNRDGFG</sequence>
<proteinExistence type="inferred from homology"/>
<dbReference type="PANTHER" id="PTHR31353">
    <property type="entry name" value="FAM98"/>
    <property type="match status" value="1"/>
</dbReference>
<accession>A0AAV6TEX6</accession>
<feature type="compositionally biased region" description="Basic and acidic residues" evidence="2">
    <location>
        <begin position="165"/>
        <end position="175"/>
    </location>
</feature>
<dbReference type="GO" id="GO:0072669">
    <property type="term" value="C:tRNA-splicing ligase complex"/>
    <property type="evidence" value="ECO:0007669"/>
    <property type="project" value="TreeGrafter"/>
</dbReference>
<protein>
    <recommendedName>
        <fullName evidence="5">Gag protein</fullName>
    </recommendedName>
</protein>
<comment type="caution">
    <text evidence="3">The sequence shown here is derived from an EMBL/GenBank/DDBJ whole genome shotgun (WGS) entry which is preliminary data.</text>
</comment>
<feature type="compositionally biased region" description="Polar residues" evidence="2">
    <location>
        <begin position="228"/>
        <end position="249"/>
    </location>
</feature>
<gene>
    <name evidence="3" type="ORF">JTE90_021485</name>
</gene>
<evidence type="ECO:0000256" key="1">
    <source>
        <dbReference type="ARBA" id="ARBA00007218"/>
    </source>
</evidence>
<dbReference type="Pfam" id="PF10239">
    <property type="entry name" value="DUF2465"/>
    <property type="match status" value="1"/>
</dbReference>
<dbReference type="PANTHER" id="PTHR31353:SF1">
    <property type="entry name" value="PROTEIN FAM98B"/>
    <property type="match status" value="1"/>
</dbReference>
<feature type="region of interest" description="Disordered" evidence="2">
    <location>
        <begin position="159"/>
        <end position="254"/>
    </location>
</feature>
<dbReference type="Proteomes" id="UP000827092">
    <property type="component" value="Unassembled WGS sequence"/>
</dbReference>
<dbReference type="AlphaFoldDB" id="A0AAV6TEX6"/>
<comment type="similarity">
    <text evidence="1">Belongs to the FAM98 family.</text>
</comment>
<dbReference type="InterPro" id="IPR018797">
    <property type="entry name" value="FAM98"/>
</dbReference>
<feature type="region of interest" description="Disordered" evidence="2">
    <location>
        <begin position="303"/>
        <end position="361"/>
    </location>
</feature>
<name>A0AAV6TEX6_9ARAC</name>
<evidence type="ECO:0000256" key="2">
    <source>
        <dbReference type="SAM" id="MobiDB-lite"/>
    </source>
</evidence>
<evidence type="ECO:0000313" key="4">
    <source>
        <dbReference type="Proteomes" id="UP000827092"/>
    </source>
</evidence>
<feature type="non-terminal residue" evidence="3">
    <location>
        <position position="1"/>
    </location>
</feature>
<reference evidence="3 4" key="1">
    <citation type="journal article" date="2022" name="Nat. Ecol. Evol.">
        <title>A masculinizing supergene underlies an exaggerated male reproductive morph in a spider.</title>
        <authorList>
            <person name="Hendrickx F."/>
            <person name="De Corte Z."/>
            <person name="Sonet G."/>
            <person name="Van Belleghem S.M."/>
            <person name="Kostlbacher S."/>
            <person name="Vangestel C."/>
        </authorList>
    </citation>
    <scope>NUCLEOTIDE SEQUENCE [LARGE SCALE GENOMIC DNA]</scope>
    <source>
        <strain evidence="3">W744_W776</strain>
    </source>
</reference>
<evidence type="ECO:0000313" key="3">
    <source>
        <dbReference type="EMBL" id="KAG8156166.1"/>
    </source>
</evidence>
<organism evidence="3 4">
    <name type="scientific">Oedothorax gibbosus</name>
    <dbReference type="NCBI Taxonomy" id="931172"/>
    <lineage>
        <taxon>Eukaryota</taxon>
        <taxon>Metazoa</taxon>
        <taxon>Ecdysozoa</taxon>
        <taxon>Arthropoda</taxon>
        <taxon>Chelicerata</taxon>
        <taxon>Arachnida</taxon>
        <taxon>Araneae</taxon>
        <taxon>Araneomorphae</taxon>
        <taxon>Entelegynae</taxon>
        <taxon>Araneoidea</taxon>
        <taxon>Linyphiidae</taxon>
        <taxon>Erigoninae</taxon>
        <taxon>Oedothorax</taxon>
    </lineage>
</organism>
<feature type="compositionally biased region" description="Basic and acidic residues" evidence="2">
    <location>
        <begin position="206"/>
        <end position="215"/>
    </location>
</feature>
<dbReference type="EMBL" id="JAFNEN010006260">
    <property type="protein sequence ID" value="KAG8156166.1"/>
    <property type="molecule type" value="Genomic_DNA"/>
</dbReference>